<name>A0A8C0QPK3_CANLF</name>
<dbReference type="Pfam" id="PF17490">
    <property type="entry name" value="Tnp_22_dsRBD"/>
    <property type="match status" value="1"/>
</dbReference>
<keyword evidence="2" id="KW-0812">Transmembrane</keyword>
<evidence type="ECO:0000313" key="4">
    <source>
        <dbReference type="Ensembl" id="ENSCAFP00040011374.1"/>
    </source>
</evidence>
<feature type="region of interest" description="Disordered" evidence="1">
    <location>
        <begin position="93"/>
        <end position="137"/>
    </location>
</feature>
<organism evidence="4 5">
    <name type="scientific">Canis lupus familiaris</name>
    <name type="common">Dog</name>
    <name type="synonym">Canis familiaris</name>
    <dbReference type="NCBI Taxonomy" id="9615"/>
    <lineage>
        <taxon>Eukaryota</taxon>
        <taxon>Metazoa</taxon>
        <taxon>Chordata</taxon>
        <taxon>Craniata</taxon>
        <taxon>Vertebrata</taxon>
        <taxon>Euteleostomi</taxon>
        <taxon>Mammalia</taxon>
        <taxon>Eutheria</taxon>
        <taxon>Laurasiatheria</taxon>
        <taxon>Carnivora</taxon>
        <taxon>Caniformia</taxon>
        <taxon>Canidae</taxon>
        <taxon>Canis</taxon>
    </lineage>
</organism>
<sequence length="338" mass="38249">RRLRSRERESNSAGPRAQGAGDTARDPASPRDRQRPGGPRTPRTLLPELSRVAAPPPGASRPCRGSASEFLWGLNPGFLAAAATVVLPPAASRGKQPLLSPAPGREQSSSPKCQHLKFSTTGPSPRRPARRTSSRGSQGLKVYRIRRYSPRGFFFFFLISVCFPPPFFPFHSFSFSFSFSSLFSFFLPFFFFLFLFSFLLSLFLLFPIQLVFGHSALSKMTRRKNSPQKKESETVLSPTELQNLDYNSMSESQFRSTIIQLLVADLSTETWQARKGWQDIFRVLNEKNMQPRILYPARLSFKMEGEIKSFQDRQELKEYVTSKPALQEILRGALKIPL</sequence>
<evidence type="ECO:0000259" key="3">
    <source>
        <dbReference type="Pfam" id="PF17490"/>
    </source>
</evidence>
<dbReference type="InterPro" id="IPR042566">
    <property type="entry name" value="L1_C"/>
</dbReference>
<evidence type="ECO:0000256" key="2">
    <source>
        <dbReference type="SAM" id="Phobius"/>
    </source>
</evidence>
<feature type="region of interest" description="Disordered" evidence="1">
    <location>
        <begin position="1"/>
        <end position="64"/>
    </location>
</feature>
<feature type="compositionally biased region" description="Basic and acidic residues" evidence="1">
    <location>
        <begin position="23"/>
        <end position="35"/>
    </location>
</feature>
<evidence type="ECO:0000313" key="5">
    <source>
        <dbReference type="Proteomes" id="UP000694542"/>
    </source>
</evidence>
<dbReference type="InterPro" id="IPR035300">
    <property type="entry name" value="L1_dsRBD"/>
</dbReference>
<feature type="transmembrane region" description="Helical" evidence="2">
    <location>
        <begin position="185"/>
        <end position="212"/>
    </location>
</feature>
<feature type="domain" description="L1 transposable element dsRBD-like" evidence="3">
    <location>
        <begin position="269"/>
        <end position="331"/>
    </location>
</feature>
<protein>
    <recommendedName>
        <fullName evidence="3">L1 transposable element dsRBD-like domain-containing protein</fullName>
    </recommendedName>
</protein>
<dbReference type="Proteomes" id="UP000694542">
    <property type="component" value="Chromosome 18"/>
</dbReference>
<dbReference type="Ensembl" id="ENSCAFT00040013142.1">
    <property type="protein sequence ID" value="ENSCAFP00040011374.1"/>
    <property type="gene ID" value="ENSCAFG00040007093.1"/>
</dbReference>
<feature type="transmembrane region" description="Helical" evidence="2">
    <location>
        <begin position="153"/>
        <end position="173"/>
    </location>
</feature>
<proteinExistence type="predicted"/>
<dbReference type="InterPro" id="IPR004244">
    <property type="entry name" value="Transposase_22"/>
</dbReference>
<keyword evidence="2" id="KW-0472">Membrane</keyword>
<feature type="compositionally biased region" description="Basic and acidic residues" evidence="1">
    <location>
        <begin position="1"/>
        <end position="10"/>
    </location>
</feature>
<accession>A0A8C0QPK3</accession>
<feature type="compositionally biased region" description="Low complexity" evidence="1">
    <location>
        <begin position="36"/>
        <end position="47"/>
    </location>
</feature>
<evidence type="ECO:0000256" key="1">
    <source>
        <dbReference type="SAM" id="MobiDB-lite"/>
    </source>
</evidence>
<dbReference type="Gene3D" id="3.30.250.20">
    <property type="entry name" value="L1 transposable element, C-terminal domain"/>
    <property type="match status" value="1"/>
</dbReference>
<reference evidence="4" key="2">
    <citation type="submission" date="2025-08" db="UniProtKB">
        <authorList>
            <consortium name="Ensembl"/>
        </authorList>
    </citation>
    <scope>IDENTIFICATION</scope>
</reference>
<dbReference type="PANTHER" id="PTHR11505">
    <property type="entry name" value="L1 TRANSPOSABLE ELEMENT-RELATED"/>
    <property type="match status" value="1"/>
</dbReference>
<reference evidence="4" key="1">
    <citation type="submission" date="2018-10" db="EMBL/GenBank/DDBJ databases">
        <title>De novo assembly of a Great Dane genome.</title>
        <authorList>
            <person name="Kidd J.M."/>
            <person name="Pendleton A.L."/>
            <person name="Shen F."/>
            <person name="Emery S."/>
        </authorList>
    </citation>
    <scope>NUCLEOTIDE SEQUENCE [LARGE SCALE GENOMIC DNA]</scope>
    <source>
        <strain evidence="4">Great Dane</strain>
    </source>
</reference>
<dbReference type="AlphaFoldDB" id="A0A8C0QPK3"/>
<keyword evidence="2" id="KW-1133">Transmembrane helix</keyword>